<protein>
    <recommendedName>
        <fullName evidence="4">Reverse transcriptase zinc-binding domain-containing protein</fullName>
    </recommendedName>
</protein>
<keyword evidence="1" id="KW-0472">Membrane</keyword>
<evidence type="ECO:0000256" key="1">
    <source>
        <dbReference type="SAM" id="Phobius"/>
    </source>
</evidence>
<evidence type="ECO:0008006" key="4">
    <source>
        <dbReference type="Google" id="ProtNLM"/>
    </source>
</evidence>
<comment type="caution">
    <text evidence="2">The sequence shown here is derived from an EMBL/GenBank/DDBJ whole genome shotgun (WGS) entry which is preliminary data.</text>
</comment>
<sequence length="117" mass="13523">MKEKDLIQWKKGSGAKIDGWKSGQMQRKLNGIRSYAAIAIFMHTVSSLHLCVWQIIHKGYTQEMECYSRKSCDRNEYIEHLFFSCEYTYLDCLEEDVDVSSYVPCSLLLARGIGLVD</sequence>
<proteinExistence type="predicted"/>
<evidence type="ECO:0000313" key="3">
    <source>
        <dbReference type="Proteomes" id="UP001454036"/>
    </source>
</evidence>
<keyword evidence="3" id="KW-1185">Reference proteome</keyword>
<organism evidence="2 3">
    <name type="scientific">Lithospermum erythrorhizon</name>
    <name type="common">Purple gromwell</name>
    <name type="synonym">Lithospermum officinale var. erythrorhizon</name>
    <dbReference type="NCBI Taxonomy" id="34254"/>
    <lineage>
        <taxon>Eukaryota</taxon>
        <taxon>Viridiplantae</taxon>
        <taxon>Streptophyta</taxon>
        <taxon>Embryophyta</taxon>
        <taxon>Tracheophyta</taxon>
        <taxon>Spermatophyta</taxon>
        <taxon>Magnoliopsida</taxon>
        <taxon>eudicotyledons</taxon>
        <taxon>Gunneridae</taxon>
        <taxon>Pentapetalae</taxon>
        <taxon>asterids</taxon>
        <taxon>lamiids</taxon>
        <taxon>Boraginales</taxon>
        <taxon>Boraginaceae</taxon>
        <taxon>Boraginoideae</taxon>
        <taxon>Lithospermeae</taxon>
        <taxon>Lithospermum</taxon>
    </lineage>
</organism>
<accession>A0AAV3QFH1</accession>
<name>A0AAV3QFH1_LITER</name>
<gene>
    <name evidence="2" type="ORF">LIER_39378</name>
</gene>
<dbReference type="EMBL" id="BAABME010021056">
    <property type="protein sequence ID" value="GAA0162240.1"/>
    <property type="molecule type" value="Genomic_DNA"/>
</dbReference>
<evidence type="ECO:0000313" key="2">
    <source>
        <dbReference type="EMBL" id="GAA0162240.1"/>
    </source>
</evidence>
<feature type="transmembrane region" description="Helical" evidence="1">
    <location>
        <begin position="35"/>
        <end position="56"/>
    </location>
</feature>
<dbReference type="AlphaFoldDB" id="A0AAV3QFH1"/>
<dbReference type="Proteomes" id="UP001454036">
    <property type="component" value="Unassembled WGS sequence"/>
</dbReference>
<keyword evidence="1" id="KW-0812">Transmembrane</keyword>
<reference evidence="2 3" key="1">
    <citation type="submission" date="2024-01" db="EMBL/GenBank/DDBJ databases">
        <title>The complete chloroplast genome sequence of Lithospermum erythrorhizon: insights into the phylogenetic relationship among Boraginaceae species and the maternal lineages of purple gromwells.</title>
        <authorList>
            <person name="Okada T."/>
            <person name="Watanabe K."/>
        </authorList>
    </citation>
    <scope>NUCLEOTIDE SEQUENCE [LARGE SCALE GENOMIC DNA]</scope>
</reference>
<keyword evidence="1" id="KW-1133">Transmembrane helix</keyword>